<keyword evidence="2" id="KW-1185">Reference proteome</keyword>
<protein>
    <recommendedName>
        <fullName evidence="3">CHAT domain-containing protein</fullName>
    </recommendedName>
</protein>
<reference evidence="1" key="2">
    <citation type="submission" date="2023-06" db="EMBL/GenBank/DDBJ databases">
        <authorList>
            <consortium name="Lawrence Berkeley National Laboratory"/>
            <person name="Haridas S."/>
            <person name="Hensen N."/>
            <person name="Bonometti L."/>
            <person name="Westerberg I."/>
            <person name="Brannstrom I.O."/>
            <person name="Guillou S."/>
            <person name="Cros-Aarteil S."/>
            <person name="Calhoun S."/>
            <person name="Kuo A."/>
            <person name="Mondo S."/>
            <person name="Pangilinan J."/>
            <person name="Riley R."/>
            <person name="Labutti K."/>
            <person name="Andreopoulos B."/>
            <person name="Lipzen A."/>
            <person name="Chen C."/>
            <person name="Yanf M."/>
            <person name="Daum C."/>
            <person name="Ng V."/>
            <person name="Clum A."/>
            <person name="Steindorff A."/>
            <person name="Ohm R."/>
            <person name="Martin F."/>
            <person name="Silar P."/>
            <person name="Natvig D."/>
            <person name="Lalanne C."/>
            <person name="Gautier V."/>
            <person name="Ament-Velasquez S.L."/>
            <person name="Kruys A."/>
            <person name="Hutchinson M.I."/>
            <person name="Powell A.J."/>
            <person name="Barry K."/>
            <person name="Miller A.N."/>
            <person name="Grigoriev I.V."/>
            <person name="Debuchy R."/>
            <person name="Gladieux P."/>
            <person name="Thoren M.H."/>
            <person name="Johannesson H."/>
        </authorList>
    </citation>
    <scope>NUCLEOTIDE SEQUENCE</scope>
    <source>
        <strain evidence="1">CBS 958.72</strain>
    </source>
</reference>
<evidence type="ECO:0000313" key="2">
    <source>
        <dbReference type="Proteomes" id="UP001287356"/>
    </source>
</evidence>
<dbReference type="Proteomes" id="UP001287356">
    <property type="component" value="Unassembled WGS sequence"/>
</dbReference>
<gene>
    <name evidence="1" type="ORF">B0T24DRAFT_341377</name>
</gene>
<reference evidence="1" key="1">
    <citation type="journal article" date="2023" name="Mol. Phylogenet. Evol.">
        <title>Genome-scale phylogeny and comparative genomics of the fungal order Sordariales.</title>
        <authorList>
            <person name="Hensen N."/>
            <person name="Bonometti L."/>
            <person name="Westerberg I."/>
            <person name="Brannstrom I.O."/>
            <person name="Guillou S."/>
            <person name="Cros-Aarteil S."/>
            <person name="Calhoun S."/>
            <person name="Haridas S."/>
            <person name="Kuo A."/>
            <person name="Mondo S."/>
            <person name="Pangilinan J."/>
            <person name="Riley R."/>
            <person name="LaButti K."/>
            <person name="Andreopoulos B."/>
            <person name="Lipzen A."/>
            <person name="Chen C."/>
            <person name="Yan M."/>
            <person name="Daum C."/>
            <person name="Ng V."/>
            <person name="Clum A."/>
            <person name="Steindorff A."/>
            <person name="Ohm R.A."/>
            <person name="Martin F."/>
            <person name="Silar P."/>
            <person name="Natvig D.O."/>
            <person name="Lalanne C."/>
            <person name="Gautier V."/>
            <person name="Ament-Velasquez S.L."/>
            <person name="Kruys A."/>
            <person name="Hutchinson M.I."/>
            <person name="Powell A.J."/>
            <person name="Barry K."/>
            <person name="Miller A.N."/>
            <person name="Grigoriev I.V."/>
            <person name="Debuchy R."/>
            <person name="Gladieux P."/>
            <person name="Hiltunen Thoren M."/>
            <person name="Johannesson H."/>
        </authorList>
    </citation>
    <scope>NUCLEOTIDE SEQUENCE</scope>
    <source>
        <strain evidence="1">CBS 958.72</strain>
    </source>
</reference>
<evidence type="ECO:0008006" key="3">
    <source>
        <dbReference type="Google" id="ProtNLM"/>
    </source>
</evidence>
<evidence type="ECO:0000313" key="1">
    <source>
        <dbReference type="EMBL" id="KAK3368829.1"/>
    </source>
</evidence>
<dbReference type="EMBL" id="JAULSN010000006">
    <property type="protein sequence ID" value="KAK3368829.1"/>
    <property type="molecule type" value="Genomic_DNA"/>
</dbReference>
<sequence length="620" mass="66990">MAAKPTPPCAFKSVCSSWHTVEIRPQNSQLLRASLADHAPVDSASRRTVVARGSWPRRSAFLCSLLETTTGSGCVCGPGGSAQQMDPAPRSLTVVLSRRDSNGATVGEQANGHRAWLIFMDGFPDGVAGNAPPWPHLRDPAIIDAYQEPEPRRGQSSVSKGRSSVSSAVLSPLRLWLDRNAASVIGLRTSHNRLVRYRSVLFTSLRDAGLVEPADGDQVKLHVTERLREDGHGSGPGRHSLHCLSWEILEPGQDKDWCYDIQVHRVLLAHNDPQELGLGLRRADRRIRILAVIARRFPTGASLHAPEEPLSSVYGSLCSLLRYLRQIGRGDRLEVHVIRPGTLGELEAFLVGCKSTEVAYDIIHIDLHGKIDRGTPKLGFASRTGDGSLEYETAAKVAKVVQEHKIAVVALSACLSSHGHLGPTGDMCHVFATEGRVRAVTGMTVKVDRTDVEAYYTAFYGALVLAGRSFREASAAARVNALQVMKERHAAREKELIEQRKRRILARDADPADYNGDPLPDRRDWPFAAAYVVGKAPPDEGDNLAAAAARVTVRTDSVALGVSILPAPYIARSSFGSWMQAAGRWLSWTTPSRPPSAVAAAAAAAASENDVGPPVQPSIA</sequence>
<organism evidence="1 2">
    <name type="scientific">Lasiosphaeria ovina</name>
    <dbReference type="NCBI Taxonomy" id="92902"/>
    <lineage>
        <taxon>Eukaryota</taxon>
        <taxon>Fungi</taxon>
        <taxon>Dikarya</taxon>
        <taxon>Ascomycota</taxon>
        <taxon>Pezizomycotina</taxon>
        <taxon>Sordariomycetes</taxon>
        <taxon>Sordariomycetidae</taxon>
        <taxon>Sordariales</taxon>
        <taxon>Lasiosphaeriaceae</taxon>
        <taxon>Lasiosphaeria</taxon>
    </lineage>
</organism>
<comment type="caution">
    <text evidence="1">The sequence shown here is derived from an EMBL/GenBank/DDBJ whole genome shotgun (WGS) entry which is preliminary data.</text>
</comment>
<proteinExistence type="predicted"/>
<accession>A0AAE0K2A1</accession>
<name>A0AAE0K2A1_9PEZI</name>
<dbReference type="AlphaFoldDB" id="A0AAE0K2A1"/>